<feature type="compositionally biased region" description="Basic and acidic residues" evidence="1">
    <location>
        <begin position="13"/>
        <end position="22"/>
    </location>
</feature>
<dbReference type="EMBL" id="CP071839">
    <property type="protein sequence ID" value="QTE03125.1"/>
    <property type="molecule type" value="Genomic_DNA"/>
</dbReference>
<proteinExistence type="predicted"/>
<dbReference type="SUPFAM" id="SSF53822">
    <property type="entry name" value="Periplasmic binding protein-like I"/>
    <property type="match status" value="1"/>
</dbReference>
<dbReference type="RefSeq" id="WP_208036318.1">
    <property type="nucleotide sequence ID" value="NZ_CP071839.1"/>
</dbReference>
<name>A0ABX7U6V9_STRCY</name>
<dbReference type="Proteomes" id="UP000663908">
    <property type="component" value="Chromosome"/>
</dbReference>
<keyword evidence="3" id="KW-1185">Reference proteome</keyword>
<accession>A0ABX7U6V9</accession>
<reference evidence="2 3" key="1">
    <citation type="submission" date="2021-03" db="EMBL/GenBank/DDBJ databases">
        <title>Complete genome sequence of Streptomyces cyanogenus S136, producer of anticancer angucycline landomycin A.</title>
        <authorList>
            <person name="Hrab P."/>
            <person name="Ruckert C."/>
            <person name="Busche T."/>
            <person name="Ostash I."/>
            <person name="Kalinowski J."/>
            <person name="Fedorenko V."/>
            <person name="Yushchuk O."/>
            <person name="Ostash B."/>
        </authorList>
    </citation>
    <scope>NUCLEOTIDE SEQUENCE [LARGE SCALE GENOMIC DNA]</scope>
    <source>
        <strain evidence="2 3">S136</strain>
    </source>
</reference>
<dbReference type="InterPro" id="IPR028082">
    <property type="entry name" value="Peripla_BP_I"/>
</dbReference>
<evidence type="ECO:0000256" key="1">
    <source>
        <dbReference type="SAM" id="MobiDB-lite"/>
    </source>
</evidence>
<dbReference type="Gene3D" id="3.40.50.2300">
    <property type="match status" value="1"/>
</dbReference>
<feature type="region of interest" description="Disordered" evidence="1">
    <location>
        <begin position="1"/>
        <end position="22"/>
    </location>
</feature>
<protein>
    <submittedName>
        <fullName evidence="2">Uncharacterized protein</fullName>
    </submittedName>
</protein>
<organism evidence="2 3">
    <name type="scientific">Streptomyces cyanogenus</name>
    <dbReference type="NCBI Taxonomy" id="80860"/>
    <lineage>
        <taxon>Bacteria</taxon>
        <taxon>Bacillati</taxon>
        <taxon>Actinomycetota</taxon>
        <taxon>Actinomycetes</taxon>
        <taxon>Kitasatosporales</taxon>
        <taxon>Streptomycetaceae</taxon>
        <taxon>Streptomyces</taxon>
    </lineage>
</organism>
<evidence type="ECO:0000313" key="2">
    <source>
        <dbReference type="EMBL" id="QTE03125.1"/>
    </source>
</evidence>
<sequence>MKLPGGWPGARSKQGEGPDPLRVRNQKQFRDALNQLRGGKSYKAIAAASKGELPSTTIYTVLTKDALPAQEFVVKYLPACGLSEADQKVWLRCWEALSNQPVAPAGRGRRWQGLLGGGRRGLRTGLAAGIVLLLVAAAIVAWQVHKGNVDHFKSRHCGTSNPDLVTGKDRECTGVTDGSDGSAVFGDDLKPVMEAIAAENSDVTDGGDYVTFAFLTPLSSTDANALTVGQYVAELEGAYTAVEEENKKDSRPKIRLLVASMGSSERAWKTAVDQLKARKDAEHLVAVAGLGLSQQETVDAARELSKADLPMVGDVITADGFDATGAVDGKGPINGLARVALSNTDQLTAISKTLGSGRRTAALISTKVTPNGTRDLYTESLQHGFRTIADLKKHLDANSDFAFDPRGGPGAILPTISQNFCNTSKTIDTVYYAARVKYLPQFLDALAQRSCHAQPITVVTGSDAAALDPKTEALHHADAPITVLYASFPDAAQFRGPDNPDRGLYNAFVKNFTAPHHDQQFPAQHLTSSYWAIVAHDAVLTAATALHNAAAHGDGPTNLPNRYAVRNELYALRNNAVAGASGHFGIDANGNRTRTDTVTTVHRLGQALPRTTGHTD</sequence>
<evidence type="ECO:0000313" key="3">
    <source>
        <dbReference type="Proteomes" id="UP000663908"/>
    </source>
</evidence>
<gene>
    <name evidence="2" type="ORF">S1361_37665</name>
</gene>